<feature type="region of interest" description="Disordered" evidence="1">
    <location>
        <begin position="34"/>
        <end position="110"/>
    </location>
</feature>
<proteinExistence type="predicted"/>
<dbReference type="EMBL" id="KI630206">
    <property type="protein sequence ID" value="EYU44962.1"/>
    <property type="molecule type" value="Genomic_DNA"/>
</dbReference>
<gene>
    <name evidence="2" type="ORF">MIMGU_mgv1a014337mg</name>
</gene>
<feature type="compositionally biased region" description="Basic and acidic residues" evidence="1">
    <location>
        <begin position="95"/>
        <end position="104"/>
    </location>
</feature>
<dbReference type="KEGG" id="egt:105968696"/>
<organism evidence="2 3">
    <name type="scientific">Erythranthe guttata</name>
    <name type="common">Yellow monkey flower</name>
    <name type="synonym">Mimulus guttatus</name>
    <dbReference type="NCBI Taxonomy" id="4155"/>
    <lineage>
        <taxon>Eukaryota</taxon>
        <taxon>Viridiplantae</taxon>
        <taxon>Streptophyta</taxon>
        <taxon>Embryophyta</taxon>
        <taxon>Tracheophyta</taxon>
        <taxon>Spermatophyta</taxon>
        <taxon>Magnoliopsida</taxon>
        <taxon>eudicotyledons</taxon>
        <taxon>Gunneridae</taxon>
        <taxon>Pentapetalae</taxon>
        <taxon>asterids</taxon>
        <taxon>lamiids</taxon>
        <taxon>Lamiales</taxon>
        <taxon>Phrymaceae</taxon>
        <taxon>Erythranthe</taxon>
    </lineage>
</organism>
<dbReference type="OrthoDB" id="756017at2759"/>
<keyword evidence="3" id="KW-1185">Reference proteome</keyword>
<dbReference type="eggNOG" id="ENOG502T0HS">
    <property type="taxonomic scope" value="Eukaryota"/>
</dbReference>
<dbReference type="AlphaFoldDB" id="A0A022RWS9"/>
<evidence type="ECO:0000256" key="1">
    <source>
        <dbReference type="SAM" id="MobiDB-lite"/>
    </source>
</evidence>
<evidence type="ECO:0000313" key="3">
    <source>
        <dbReference type="Proteomes" id="UP000030748"/>
    </source>
</evidence>
<reference evidence="2 3" key="1">
    <citation type="journal article" date="2013" name="Proc. Natl. Acad. Sci. U.S.A.">
        <title>Fine-scale variation in meiotic recombination in Mimulus inferred from population shotgun sequencing.</title>
        <authorList>
            <person name="Hellsten U."/>
            <person name="Wright K.M."/>
            <person name="Jenkins J."/>
            <person name="Shu S."/>
            <person name="Yuan Y."/>
            <person name="Wessler S.R."/>
            <person name="Schmutz J."/>
            <person name="Willis J.H."/>
            <person name="Rokhsar D.S."/>
        </authorList>
    </citation>
    <scope>NUCLEOTIDE SEQUENCE [LARGE SCALE GENOMIC DNA]</scope>
    <source>
        <strain evidence="3">cv. DUN x IM62</strain>
    </source>
</reference>
<evidence type="ECO:0000313" key="2">
    <source>
        <dbReference type="EMBL" id="EYU44962.1"/>
    </source>
</evidence>
<name>A0A022RWS9_ERYGU</name>
<protein>
    <submittedName>
        <fullName evidence="2">Uncharacterized protein</fullName>
    </submittedName>
</protein>
<feature type="region of interest" description="Disordered" evidence="1">
    <location>
        <begin position="140"/>
        <end position="193"/>
    </location>
</feature>
<feature type="compositionally biased region" description="Basic and acidic residues" evidence="1">
    <location>
        <begin position="140"/>
        <end position="157"/>
    </location>
</feature>
<dbReference type="Proteomes" id="UP000030748">
    <property type="component" value="Unassembled WGS sequence"/>
</dbReference>
<accession>A0A022RWS9</accession>
<sequence>MFARTSAILNRGFVHRYFDNKNVACFSALSAKHKGGGATPGELSKKSDPAAEGSEGGYGGSGISNVASDYKLASEGPGSLGHGGPGNLNRGNYKGGERRRREEKDMEDAAASVAEMAKMGVVGAMETGLKIGEMAKRTMDGVWDATRKTTESVRDSVADDDDDDDSGDYRRKPGSDKHVEDLRRRAGGYGLKD</sequence>
<feature type="compositionally biased region" description="Basic and acidic residues" evidence="1">
    <location>
        <begin position="167"/>
        <end position="184"/>
    </location>
</feature>